<reference evidence="3" key="1">
    <citation type="submission" date="2023-02" db="EMBL/GenBank/DDBJ databases">
        <title>Description and genomic characterization of Salipiger bruguierae sp. nov., isolated from the sediment of mangrove plant Bruguiera sexangula.</title>
        <authorList>
            <person name="Long M."/>
        </authorList>
    </citation>
    <scope>NUCLEOTIDE SEQUENCE</scope>
    <source>
        <strain evidence="3">H15</strain>
    </source>
</reference>
<dbReference type="InterPro" id="IPR012437">
    <property type="entry name" value="DUF1638"/>
</dbReference>
<feature type="domain" description="DUF1638" evidence="2">
    <location>
        <begin position="66"/>
        <end position="219"/>
    </location>
</feature>
<name>A0AAU8AEW9_9RHOB</name>
<proteinExistence type="predicted"/>
<evidence type="ECO:0000259" key="2">
    <source>
        <dbReference type="Pfam" id="PF07796"/>
    </source>
</evidence>
<sequence>MTPTPDTGPPPSIHPPTDDALTEACQPPDAAQTPSTRILLIACGALAREVLALRAQEGLTHLDLVCLPAGLHNHPDRIPGAVRGAVARHGAGYSAIKLLYADCGTGGRLATLCDALGIEMLPGPHCYAFYDGVARFAARGEMTSFYLTDFLVRQFDAFVWRPLGLDRHPGLRDAYFGNYRKLVHLAQTDDPEITALAAHCAARLGLGFERRVTGYGELGTAMAGWARAGA</sequence>
<evidence type="ECO:0000256" key="1">
    <source>
        <dbReference type="SAM" id="MobiDB-lite"/>
    </source>
</evidence>
<dbReference type="RefSeq" id="WP_353472281.1">
    <property type="nucleotide sequence ID" value="NZ_CP123384.1"/>
</dbReference>
<feature type="region of interest" description="Disordered" evidence="1">
    <location>
        <begin position="1"/>
        <end position="20"/>
    </location>
</feature>
<evidence type="ECO:0000313" key="3">
    <source>
        <dbReference type="EMBL" id="XCC93460.1"/>
    </source>
</evidence>
<dbReference type="AlphaFoldDB" id="A0AAU8AEW9"/>
<dbReference type="EMBL" id="CP123384">
    <property type="protein sequence ID" value="XCC93460.1"/>
    <property type="molecule type" value="Genomic_DNA"/>
</dbReference>
<protein>
    <submittedName>
        <fullName evidence="3">DUF1638 domain-containing protein</fullName>
    </submittedName>
</protein>
<organism evidence="3">
    <name type="scientific">Alloyangia sp. H15</name>
    <dbReference type="NCBI Taxonomy" id="3029062"/>
    <lineage>
        <taxon>Bacteria</taxon>
        <taxon>Pseudomonadati</taxon>
        <taxon>Pseudomonadota</taxon>
        <taxon>Alphaproteobacteria</taxon>
        <taxon>Rhodobacterales</taxon>
        <taxon>Roseobacteraceae</taxon>
        <taxon>Alloyangia</taxon>
    </lineage>
</organism>
<accession>A0AAU8AEW9</accession>
<dbReference type="Pfam" id="PF07796">
    <property type="entry name" value="DUF1638"/>
    <property type="match status" value="1"/>
</dbReference>
<gene>
    <name evidence="3" type="ORF">PVT71_13385</name>
</gene>
<feature type="compositionally biased region" description="Pro residues" evidence="1">
    <location>
        <begin position="1"/>
        <end position="14"/>
    </location>
</feature>